<keyword evidence="1" id="KW-0472">Membrane</keyword>
<proteinExistence type="predicted"/>
<dbReference type="OrthoDB" id="2735144at2"/>
<feature type="transmembrane region" description="Helical" evidence="1">
    <location>
        <begin position="6"/>
        <end position="24"/>
    </location>
</feature>
<feature type="transmembrane region" description="Helical" evidence="1">
    <location>
        <begin position="84"/>
        <end position="105"/>
    </location>
</feature>
<keyword evidence="3" id="KW-1185">Reference proteome</keyword>
<dbReference type="EMBL" id="PDOF01000002">
    <property type="protein sequence ID" value="PYZ96513.1"/>
    <property type="molecule type" value="Genomic_DNA"/>
</dbReference>
<evidence type="ECO:0000313" key="3">
    <source>
        <dbReference type="Proteomes" id="UP000248066"/>
    </source>
</evidence>
<feature type="transmembrane region" description="Helical" evidence="1">
    <location>
        <begin position="45"/>
        <end position="72"/>
    </location>
</feature>
<sequence>MMTGFMVSMIVAGVMIAVILAIAIPMDRKYIVRENRRINYRKTTIFLRWNYFDTLTVVLAVYSVICVQILNFLISGGYTVENNYVQFFTNQSQAWTLVTMIYFVMRLTNTYKSIRAHYGEAHAE</sequence>
<evidence type="ECO:0000313" key="2">
    <source>
        <dbReference type="EMBL" id="PYZ96513.1"/>
    </source>
</evidence>
<evidence type="ECO:0000256" key="1">
    <source>
        <dbReference type="SAM" id="Phobius"/>
    </source>
</evidence>
<gene>
    <name evidence="2" type="ORF">CR205_12410</name>
</gene>
<reference evidence="2 3" key="1">
    <citation type="submission" date="2017-10" db="EMBL/GenBank/DDBJ databases">
        <title>Bacillus sp. nov., a halophilic bacterium isolated from a Yangshapao Lake.</title>
        <authorList>
            <person name="Wang H."/>
        </authorList>
    </citation>
    <scope>NUCLEOTIDE SEQUENCE [LARGE SCALE GENOMIC DNA]</scope>
    <source>
        <strain evidence="2 3">YSP-3</strain>
    </source>
</reference>
<dbReference type="RefSeq" id="WP_110520275.1">
    <property type="nucleotide sequence ID" value="NZ_PDOF01000002.1"/>
</dbReference>
<dbReference type="Proteomes" id="UP000248066">
    <property type="component" value="Unassembled WGS sequence"/>
</dbReference>
<keyword evidence="1" id="KW-1133">Transmembrane helix</keyword>
<keyword evidence="1" id="KW-0812">Transmembrane</keyword>
<name>A0A2W0H3V0_9BACI</name>
<protein>
    <submittedName>
        <fullName evidence="2">Group-specific protein</fullName>
    </submittedName>
</protein>
<accession>A0A2W0H3V0</accession>
<comment type="caution">
    <text evidence="2">The sequence shown here is derived from an EMBL/GenBank/DDBJ whole genome shotgun (WGS) entry which is preliminary data.</text>
</comment>
<dbReference type="AlphaFoldDB" id="A0A2W0H3V0"/>
<organism evidence="2 3">
    <name type="scientific">Alteribacter lacisalsi</name>
    <dbReference type="NCBI Taxonomy" id="2045244"/>
    <lineage>
        <taxon>Bacteria</taxon>
        <taxon>Bacillati</taxon>
        <taxon>Bacillota</taxon>
        <taxon>Bacilli</taxon>
        <taxon>Bacillales</taxon>
        <taxon>Bacillaceae</taxon>
        <taxon>Alteribacter</taxon>
    </lineage>
</organism>